<protein>
    <recommendedName>
        <fullName evidence="6">Battenin</fullName>
    </recommendedName>
</protein>
<evidence type="ECO:0000313" key="7">
    <source>
        <dbReference type="EMBL" id="KHJ93976.1"/>
    </source>
</evidence>
<feature type="transmembrane region" description="Helical" evidence="6">
    <location>
        <begin position="239"/>
        <end position="261"/>
    </location>
</feature>
<keyword evidence="6" id="KW-0458">Lysosome</keyword>
<dbReference type="Pfam" id="PF02487">
    <property type="entry name" value="CLN3"/>
    <property type="match status" value="2"/>
</dbReference>
<dbReference type="PIRSF" id="PIRSF015974">
    <property type="entry name" value="CLN3_BTN1"/>
    <property type="match status" value="1"/>
</dbReference>
<proteinExistence type="inferred from homology"/>
<keyword evidence="8" id="KW-1185">Reference proteome</keyword>
<dbReference type="SUPFAM" id="SSF103473">
    <property type="entry name" value="MFS general substrate transporter"/>
    <property type="match status" value="1"/>
</dbReference>
<sequence>MFGKKWDWTAVRNVVAFWIFGLCNNFGYVVMLSAAVDIMAAQEGDDNSHQIHSCEEHISNRHCTPVSTGAVLLADCLPSLVATFTFPFFMHRIPFVFRHTTVCLCQAISYLVVAFSANVPMSLVGVCFASLGSGIGEVSCLALSSHYPTLAIAAWSSGTGAAGLFGSFVYAFLTDRSMANLRPKIALLIMLCVPLVYFLTYFFILVVPKDIHRPGWNPLTWIVPEEECINFFFFFFEALYWFVPNIAIIFVIIVFEGLLGGGSYVNTFDKIHKKVSPDVREFSMAAAVIGNAIGINLAGFVAIPLHNYICGRSLPAVR</sequence>
<dbReference type="InterPro" id="IPR003492">
    <property type="entry name" value="Battenin_disease_Cln3"/>
</dbReference>
<dbReference type="InterPro" id="IPR036259">
    <property type="entry name" value="MFS_trans_sf"/>
</dbReference>
<dbReference type="GO" id="GO:0005765">
    <property type="term" value="C:lysosomal membrane"/>
    <property type="evidence" value="ECO:0007669"/>
    <property type="project" value="UniProtKB-SubCell"/>
</dbReference>
<evidence type="ECO:0000256" key="2">
    <source>
        <dbReference type="ARBA" id="ARBA00007467"/>
    </source>
</evidence>
<dbReference type="PANTHER" id="PTHR10981">
    <property type="entry name" value="BATTENIN"/>
    <property type="match status" value="1"/>
</dbReference>
<feature type="transmembrane region" description="Helical" evidence="6">
    <location>
        <begin position="152"/>
        <end position="173"/>
    </location>
</feature>
<keyword evidence="4 6" id="KW-1133">Transmembrane helix</keyword>
<dbReference type="PRINTS" id="PR01315">
    <property type="entry name" value="BATTENIN"/>
</dbReference>
<evidence type="ECO:0000256" key="5">
    <source>
        <dbReference type="ARBA" id="ARBA00023136"/>
    </source>
</evidence>
<dbReference type="OrthoDB" id="5965864at2759"/>
<dbReference type="GO" id="GO:0051453">
    <property type="term" value="P:regulation of intracellular pH"/>
    <property type="evidence" value="ECO:0007669"/>
    <property type="project" value="TreeGrafter"/>
</dbReference>
<evidence type="ECO:0000256" key="1">
    <source>
        <dbReference type="ARBA" id="ARBA00004127"/>
    </source>
</evidence>
<reference evidence="7 8" key="1">
    <citation type="submission" date="2014-03" db="EMBL/GenBank/DDBJ databases">
        <title>Draft genome of the hookworm Oesophagostomum dentatum.</title>
        <authorList>
            <person name="Mitreva M."/>
        </authorList>
    </citation>
    <scope>NUCLEOTIDE SEQUENCE [LARGE SCALE GENOMIC DNA]</scope>
    <source>
        <strain evidence="7 8">OD-Hann</strain>
    </source>
</reference>
<feature type="transmembrane region" description="Helical" evidence="6">
    <location>
        <begin position="185"/>
        <end position="207"/>
    </location>
</feature>
<keyword evidence="3 6" id="KW-0812">Transmembrane</keyword>
<evidence type="ECO:0000256" key="6">
    <source>
        <dbReference type="RuleBase" id="RU361113"/>
    </source>
</evidence>
<evidence type="ECO:0000313" key="8">
    <source>
        <dbReference type="Proteomes" id="UP000053660"/>
    </source>
</evidence>
<dbReference type="PANTHER" id="PTHR10981:SF8">
    <property type="entry name" value="BATTENIN"/>
    <property type="match status" value="1"/>
</dbReference>
<dbReference type="GO" id="GO:0012505">
    <property type="term" value="C:endomembrane system"/>
    <property type="evidence" value="ECO:0007669"/>
    <property type="project" value="UniProtKB-SubCell"/>
</dbReference>
<organism evidence="7 8">
    <name type="scientific">Oesophagostomum dentatum</name>
    <name type="common">Nodular worm</name>
    <dbReference type="NCBI Taxonomy" id="61180"/>
    <lineage>
        <taxon>Eukaryota</taxon>
        <taxon>Metazoa</taxon>
        <taxon>Ecdysozoa</taxon>
        <taxon>Nematoda</taxon>
        <taxon>Chromadorea</taxon>
        <taxon>Rhabditida</taxon>
        <taxon>Rhabditina</taxon>
        <taxon>Rhabditomorpha</taxon>
        <taxon>Strongyloidea</taxon>
        <taxon>Strongylidae</taxon>
        <taxon>Oesophagostomum</taxon>
    </lineage>
</organism>
<dbReference type="GO" id="GO:0007040">
    <property type="term" value="P:lysosome organization"/>
    <property type="evidence" value="ECO:0007669"/>
    <property type="project" value="TreeGrafter"/>
</dbReference>
<dbReference type="InterPro" id="IPR018460">
    <property type="entry name" value="Battenin_disease_Cln3_subgr"/>
</dbReference>
<gene>
    <name evidence="7" type="ORF">OESDEN_06100</name>
</gene>
<accession>A0A0B1TCX0</accession>
<feature type="transmembrane region" description="Helical" evidence="6">
    <location>
        <begin position="14"/>
        <end position="36"/>
    </location>
</feature>
<feature type="transmembrane region" description="Helical" evidence="6">
    <location>
        <begin position="110"/>
        <end position="132"/>
    </location>
</feature>
<dbReference type="Proteomes" id="UP000053660">
    <property type="component" value="Unassembled WGS sequence"/>
</dbReference>
<dbReference type="EMBL" id="KN550519">
    <property type="protein sequence ID" value="KHJ93976.1"/>
    <property type="molecule type" value="Genomic_DNA"/>
</dbReference>
<name>A0A0B1TCX0_OESDE</name>
<evidence type="ECO:0000256" key="4">
    <source>
        <dbReference type="ARBA" id="ARBA00022989"/>
    </source>
</evidence>
<keyword evidence="5 6" id="KW-0472">Membrane</keyword>
<dbReference type="AlphaFoldDB" id="A0A0B1TCX0"/>
<evidence type="ECO:0000256" key="3">
    <source>
        <dbReference type="ARBA" id="ARBA00022692"/>
    </source>
</evidence>
<feature type="transmembrane region" description="Helical" evidence="6">
    <location>
        <begin position="69"/>
        <end position="89"/>
    </location>
</feature>
<comment type="subcellular location">
    <subcellularLocation>
        <location evidence="1">Endomembrane system</location>
        <topology evidence="1">Multi-pass membrane protein</topology>
    </subcellularLocation>
    <subcellularLocation>
        <location evidence="6">Lysosome membrane</location>
        <topology evidence="6">Multi-pass membrane protein</topology>
    </subcellularLocation>
</comment>
<feature type="transmembrane region" description="Helical" evidence="6">
    <location>
        <begin position="282"/>
        <end position="305"/>
    </location>
</feature>
<comment type="similarity">
    <text evidence="2 6">Belongs to the battenin family.</text>
</comment>